<sequence length="95" mass="10455">MGAAREWASTIIDTEIRRVVQSLRRLVIGPIVLLGRARWQLGSNKLVLWLNCLIPKLITKGCGRGGKNRRPRRTTERGAGFGGRTTLKNGATCAD</sequence>
<protein>
    <submittedName>
        <fullName evidence="2">Uncharacterized protein</fullName>
    </submittedName>
</protein>
<organism evidence="2 3">
    <name type="scientific">Eumeta variegata</name>
    <name type="common">Bagworm moth</name>
    <name type="synonym">Eumeta japonica</name>
    <dbReference type="NCBI Taxonomy" id="151549"/>
    <lineage>
        <taxon>Eukaryota</taxon>
        <taxon>Metazoa</taxon>
        <taxon>Ecdysozoa</taxon>
        <taxon>Arthropoda</taxon>
        <taxon>Hexapoda</taxon>
        <taxon>Insecta</taxon>
        <taxon>Pterygota</taxon>
        <taxon>Neoptera</taxon>
        <taxon>Endopterygota</taxon>
        <taxon>Lepidoptera</taxon>
        <taxon>Glossata</taxon>
        <taxon>Ditrysia</taxon>
        <taxon>Tineoidea</taxon>
        <taxon>Psychidae</taxon>
        <taxon>Oiketicinae</taxon>
        <taxon>Eumeta</taxon>
    </lineage>
</organism>
<accession>A0A4C1UAP2</accession>
<dbReference type="EMBL" id="BGZK01000148">
    <property type="protein sequence ID" value="GBP23160.1"/>
    <property type="molecule type" value="Genomic_DNA"/>
</dbReference>
<evidence type="ECO:0000256" key="1">
    <source>
        <dbReference type="SAM" id="MobiDB-lite"/>
    </source>
</evidence>
<feature type="region of interest" description="Disordered" evidence="1">
    <location>
        <begin position="63"/>
        <end position="95"/>
    </location>
</feature>
<proteinExistence type="predicted"/>
<dbReference type="Proteomes" id="UP000299102">
    <property type="component" value="Unassembled WGS sequence"/>
</dbReference>
<gene>
    <name evidence="2" type="ORF">EVAR_82322_1</name>
</gene>
<name>A0A4C1UAP2_EUMVA</name>
<comment type="caution">
    <text evidence="2">The sequence shown here is derived from an EMBL/GenBank/DDBJ whole genome shotgun (WGS) entry which is preliminary data.</text>
</comment>
<reference evidence="2 3" key="1">
    <citation type="journal article" date="2019" name="Commun. Biol.">
        <title>The bagworm genome reveals a unique fibroin gene that provides high tensile strength.</title>
        <authorList>
            <person name="Kono N."/>
            <person name="Nakamura H."/>
            <person name="Ohtoshi R."/>
            <person name="Tomita M."/>
            <person name="Numata K."/>
            <person name="Arakawa K."/>
        </authorList>
    </citation>
    <scope>NUCLEOTIDE SEQUENCE [LARGE SCALE GENOMIC DNA]</scope>
</reference>
<keyword evidence="3" id="KW-1185">Reference proteome</keyword>
<dbReference type="AlphaFoldDB" id="A0A4C1UAP2"/>
<evidence type="ECO:0000313" key="3">
    <source>
        <dbReference type="Proteomes" id="UP000299102"/>
    </source>
</evidence>
<evidence type="ECO:0000313" key="2">
    <source>
        <dbReference type="EMBL" id="GBP23160.1"/>
    </source>
</evidence>